<evidence type="ECO:0000313" key="1">
    <source>
        <dbReference type="EMBL" id="KAF4132484.1"/>
    </source>
</evidence>
<organism evidence="1 2">
    <name type="scientific">Phytophthora infestans</name>
    <name type="common">Potato late blight agent</name>
    <name type="synonym">Botrytis infestans</name>
    <dbReference type="NCBI Taxonomy" id="4787"/>
    <lineage>
        <taxon>Eukaryota</taxon>
        <taxon>Sar</taxon>
        <taxon>Stramenopiles</taxon>
        <taxon>Oomycota</taxon>
        <taxon>Peronosporomycetes</taxon>
        <taxon>Peronosporales</taxon>
        <taxon>Peronosporaceae</taxon>
        <taxon>Phytophthora</taxon>
    </lineage>
</organism>
<evidence type="ECO:0000313" key="2">
    <source>
        <dbReference type="Proteomes" id="UP000704712"/>
    </source>
</evidence>
<protein>
    <submittedName>
        <fullName evidence="1">Uncharacterized protein</fullName>
    </submittedName>
</protein>
<dbReference type="EMBL" id="JAACNO010002546">
    <property type="protein sequence ID" value="KAF4132484.1"/>
    <property type="molecule type" value="Genomic_DNA"/>
</dbReference>
<dbReference type="AlphaFoldDB" id="A0A8S9U0N8"/>
<accession>A0A8S9U0N8</accession>
<dbReference type="Proteomes" id="UP000704712">
    <property type="component" value="Unassembled WGS sequence"/>
</dbReference>
<comment type="caution">
    <text evidence="1">The sequence shown here is derived from an EMBL/GenBank/DDBJ whole genome shotgun (WGS) entry which is preliminary data.</text>
</comment>
<proteinExistence type="predicted"/>
<reference evidence="1" key="1">
    <citation type="submission" date="2020-03" db="EMBL/GenBank/DDBJ databases">
        <title>Hybrid Assembly of Korean Phytophthora infestans isolates.</title>
        <authorList>
            <person name="Prokchorchik M."/>
            <person name="Lee Y."/>
            <person name="Seo J."/>
            <person name="Cho J.-H."/>
            <person name="Park Y.-E."/>
            <person name="Jang D.-C."/>
            <person name="Im J.-S."/>
            <person name="Choi J.-G."/>
            <person name="Park H.-J."/>
            <person name="Lee G.-B."/>
            <person name="Lee Y.-G."/>
            <person name="Hong S.-Y."/>
            <person name="Cho K."/>
            <person name="Sohn K.H."/>
        </authorList>
    </citation>
    <scope>NUCLEOTIDE SEQUENCE</scope>
    <source>
        <strain evidence="1">KR_2_A2</strain>
    </source>
</reference>
<sequence>MKFILMRKGDNQLVDKLKLYKNGKEIQFGCSTIRDRLRTMTHSQVGHILFFIFLTKNRQLRH</sequence>
<name>A0A8S9U0N8_PHYIN</name>
<gene>
    <name evidence="1" type="ORF">GN958_ATG18347</name>
</gene>